<evidence type="ECO:0000313" key="3">
    <source>
        <dbReference type="Proteomes" id="UP000239002"/>
    </source>
</evidence>
<dbReference type="PROSITE" id="PS51257">
    <property type="entry name" value="PROKAR_LIPOPROTEIN"/>
    <property type="match status" value="1"/>
</dbReference>
<evidence type="ECO:0008006" key="4">
    <source>
        <dbReference type="Google" id="ProtNLM"/>
    </source>
</evidence>
<gene>
    <name evidence="2" type="ORF">LY01_01753</name>
</gene>
<feature type="chain" id="PRO_5015499207" description="Lipoprotein" evidence="1">
    <location>
        <begin position="25"/>
        <end position="185"/>
    </location>
</feature>
<dbReference type="EMBL" id="PTJE01000003">
    <property type="protein sequence ID" value="PPK95000.1"/>
    <property type="molecule type" value="Genomic_DNA"/>
</dbReference>
<protein>
    <recommendedName>
        <fullName evidence="4">Lipoprotein</fullName>
    </recommendedName>
</protein>
<evidence type="ECO:0000256" key="1">
    <source>
        <dbReference type="SAM" id="SignalP"/>
    </source>
</evidence>
<dbReference type="AlphaFoldDB" id="A0A2S6ILH9"/>
<evidence type="ECO:0000313" key="2">
    <source>
        <dbReference type="EMBL" id="PPK95000.1"/>
    </source>
</evidence>
<keyword evidence="3" id="KW-1185">Reference proteome</keyword>
<organism evidence="2 3">
    <name type="scientific">Nonlabens xylanidelens</name>
    <dbReference type="NCBI Taxonomy" id="191564"/>
    <lineage>
        <taxon>Bacteria</taxon>
        <taxon>Pseudomonadati</taxon>
        <taxon>Bacteroidota</taxon>
        <taxon>Flavobacteriia</taxon>
        <taxon>Flavobacteriales</taxon>
        <taxon>Flavobacteriaceae</taxon>
        <taxon>Nonlabens</taxon>
    </lineage>
</organism>
<comment type="caution">
    <text evidence="2">The sequence shown here is derived from an EMBL/GenBank/DDBJ whole genome shotgun (WGS) entry which is preliminary data.</text>
</comment>
<feature type="signal peptide" evidence="1">
    <location>
        <begin position="1"/>
        <end position="24"/>
    </location>
</feature>
<dbReference type="Proteomes" id="UP000239002">
    <property type="component" value="Unassembled WGS sequence"/>
</dbReference>
<sequence>MKHFLTLLVASFLLTSCYTTQSLANRVESEPVVLTKTMLTGLYENKIPDDQENSLWNDLCLHFPKKSHDVLEGNQVYIEYREDKTITAELYQFGRLIDTMTLKGTPKDNYFTIRRGSSFFTILLITNKVSKKTILGNDANADLILAQGYSSNTMLLEDQIGDKDGTVTATYMRLGDTRPAKTSFQ</sequence>
<keyword evidence="1" id="KW-0732">Signal</keyword>
<dbReference type="RefSeq" id="WP_245890663.1">
    <property type="nucleotide sequence ID" value="NZ_MQVW01000024.1"/>
</dbReference>
<proteinExistence type="predicted"/>
<reference evidence="2 3" key="1">
    <citation type="submission" date="2018-02" db="EMBL/GenBank/DDBJ databases">
        <title>Genomic Encyclopedia of Archaeal and Bacterial Type Strains, Phase II (KMG-II): from individual species to whole genera.</title>
        <authorList>
            <person name="Goeker M."/>
        </authorList>
    </citation>
    <scope>NUCLEOTIDE SEQUENCE [LARGE SCALE GENOMIC DNA]</scope>
    <source>
        <strain evidence="2 3">DSM 16809</strain>
    </source>
</reference>
<accession>A0A2S6ILH9</accession>
<name>A0A2S6ILH9_9FLAO</name>